<accession>A0A8E2DGQ4</accession>
<organism evidence="1 2">
    <name type="scientific">Obba rivulosa</name>
    <dbReference type="NCBI Taxonomy" id="1052685"/>
    <lineage>
        <taxon>Eukaryota</taxon>
        <taxon>Fungi</taxon>
        <taxon>Dikarya</taxon>
        <taxon>Basidiomycota</taxon>
        <taxon>Agaricomycotina</taxon>
        <taxon>Agaricomycetes</taxon>
        <taxon>Polyporales</taxon>
        <taxon>Gelatoporiaceae</taxon>
        <taxon>Obba</taxon>
    </lineage>
</organism>
<keyword evidence="2" id="KW-1185">Reference proteome</keyword>
<sequence length="96" mass="10468">MSAPQNLNYDQNVYLAVTLAPSSASFNSPSVLAVHPSVTHLGTVGQMRDVQLLSVPRHDWDDVQAEVLSSLRSLGGVNRVDVQEPPRTRVKRGGEF</sequence>
<dbReference type="Proteomes" id="UP000250043">
    <property type="component" value="Unassembled WGS sequence"/>
</dbReference>
<protein>
    <submittedName>
        <fullName evidence="1">Uncharacterized protein</fullName>
    </submittedName>
</protein>
<evidence type="ECO:0000313" key="1">
    <source>
        <dbReference type="EMBL" id="OCH86202.1"/>
    </source>
</evidence>
<evidence type="ECO:0000313" key="2">
    <source>
        <dbReference type="Proteomes" id="UP000250043"/>
    </source>
</evidence>
<proteinExistence type="predicted"/>
<dbReference type="OrthoDB" id="2585179at2759"/>
<name>A0A8E2DGQ4_9APHY</name>
<reference evidence="1 2" key="1">
    <citation type="submission" date="2016-07" db="EMBL/GenBank/DDBJ databases">
        <title>Draft genome of the white-rot fungus Obba rivulosa 3A-2.</title>
        <authorList>
            <consortium name="DOE Joint Genome Institute"/>
            <person name="Miettinen O."/>
            <person name="Riley R."/>
            <person name="Acob R."/>
            <person name="Barry K."/>
            <person name="Cullen D."/>
            <person name="De Vries R."/>
            <person name="Hainaut M."/>
            <person name="Hatakka A."/>
            <person name="Henrissat B."/>
            <person name="Hilden K."/>
            <person name="Kuo R."/>
            <person name="Labutti K."/>
            <person name="Lipzen A."/>
            <person name="Makela M.R."/>
            <person name="Sandor L."/>
            <person name="Spatafora J.W."/>
            <person name="Grigoriev I.V."/>
            <person name="Hibbett D.S."/>
        </authorList>
    </citation>
    <scope>NUCLEOTIDE SEQUENCE [LARGE SCALE GENOMIC DNA]</scope>
    <source>
        <strain evidence="1 2">3A-2</strain>
    </source>
</reference>
<dbReference type="AlphaFoldDB" id="A0A8E2DGQ4"/>
<gene>
    <name evidence="1" type="ORF">OBBRIDRAFT_738453</name>
</gene>
<dbReference type="EMBL" id="KV722539">
    <property type="protein sequence ID" value="OCH86202.1"/>
    <property type="molecule type" value="Genomic_DNA"/>
</dbReference>